<dbReference type="GO" id="GO:0005694">
    <property type="term" value="C:chromosome"/>
    <property type="evidence" value="ECO:0007669"/>
    <property type="project" value="UniProtKB-SubCell"/>
</dbReference>
<evidence type="ECO:0000256" key="10">
    <source>
        <dbReference type="PIRNR" id="PIRNR036947"/>
    </source>
</evidence>
<dbReference type="Pfam" id="PF14635">
    <property type="entry name" value="HHH_7"/>
    <property type="match status" value="1"/>
</dbReference>
<evidence type="ECO:0000256" key="6">
    <source>
        <dbReference type="ARBA" id="ARBA00022999"/>
    </source>
</evidence>
<dbReference type="CDD" id="cd09918">
    <property type="entry name" value="SH2_Nterm_SPT6_like"/>
    <property type="match status" value="1"/>
</dbReference>
<feature type="compositionally biased region" description="Acidic residues" evidence="12">
    <location>
        <begin position="64"/>
        <end position="81"/>
    </location>
</feature>
<feature type="compositionally biased region" description="Acidic residues" evidence="12">
    <location>
        <begin position="211"/>
        <end position="230"/>
    </location>
</feature>
<dbReference type="InterPro" id="IPR042066">
    <property type="entry name" value="Spt6_death-like"/>
</dbReference>
<evidence type="ECO:0000256" key="4">
    <source>
        <dbReference type="ARBA" id="ARBA00020248"/>
    </source>
</evidence>
<dbReference type="Pfam" id="PF22706">
    <property type="entry name" value="Tex_central_region"/>
    <property type="match status" value="1"/>
</dbReference>
<dbReference type="PIRSF" id="PIRSF036947">
    <property type="entry name" value="Spt6"/>
    <property type="match status" value="1"/>
</dbReference>
<dbReference type="Pfam" id="PF14633">
    <property type="entry name" value="SH2_2"/>
    <property type="match status" value="1"/>
</dbReference>
<keyword evidence="7 10" id="KW-0804">Transcription</keyword>
<keyword evidence="8 10" id="KW-0539">Nucleus</keyword>
<evidence type="ECO:0000313" key="15">
    <source>
        <dbReference type="Proteomes" id="UP000697127"/>
    </source>
</evidence>
<dbReference type="GO" id="GO:0008023">
    <property type="term" value="C:transcription elongation factor complex"/>
    <property type="evidence" value="ECO:0007669"/>
    <property type="project" value="TreeGrafter"/>
</dbReference>
<dbReference type="InterPro" id="IPR010994">
    <property type="entry name" value="RuvA_2-like"/>
</dbReference>
<feature type="region of interest" description="Disordered" evidence="12">
    <location>
        <begin position="1"/>
        <end position="256"/>
    </location>
</feature>
<feature type="compositionally biased region" description="Low complexity" evidence="12">
    <location>
        <begin position="1464"/>
        <end position="1476"/>
    </location>
</feature>
<dbReference type="Gene3D" id="1.10.150.850">
    <property type="entry name" value="Spt6, helix-hairpin-helix domain"/>
    <property type="match status" value="1"/>
</dbReference>
<comment type="similarity">
    <text evidence="3 10">Belongs to the SPT6 family.</text>
</comment>
<dbReference type="InterPro" id="IPR035019">
    <property type="entry name" value="Spt6_SH2_N"/>
</dbReference>
<dbReference type="InterPro" id="IPR035018">
    <property type="entry name" value="Spt6_SH2_C"/>
</dbReference>
<name>A0A9P6WRS1_9ASCO</name>
<evidence type="ECO:0000313" key="14">
    <source>
        <dbReference type="EMBL" id="KAG0691358.1"/>
    </source>
</evidence>
<dbReference type="GO" id="GO:0003677">
    <property type="term" value="F:DNA binding"/>
    <property type="evidence" value="ECO:0007669"/>
    <property type="project" value="InterPro"/>
</dbReference>
<dbReference type="FunFam" id="1.10.10.2740:FF:000002">
    <property type="entry name" value="Transcription elongation factor Spt6"/>
    <property type="match status" value="1"/>
</dbReference>
<dbReference type="InterPro" id="IPR028088">
    <property type="entry name" value="Spt6_HTH_DNA-bd_dom"/>
</dbReference>
<evidence type="ECO:0000256" key="3">
    <source>
        <dbReference type="ARBA" id="ARBA00009253"/>
    </source>
</evidence>
<dbReference type="GO" id="GO:0042393">
    <property type="term" value="F:histone binding"/>
    <property type="evidence" value="ECO:0007669"/>
    <property type="project" value="TreeGrafter"/>
</dbReference>
<dbReference type="Gene3D" id="3.30.420.140">
    <property type="entry name" value="YqgF/RNase H-like domain"/>
    <property type="match status" value="1"/>
</dbReference>
<keyword evidence="14" id="KW-0648">Protein biosynthesis</keyword>
<dbReference type="InterPro" id="IPR028083">
    <property type="entry name" value="Spt6_acidic_N_dom"/>
</dbReference>
<dbReference type="Gene3D" id="3.30.505.10">
    <property type="entry name" value="SH2 domain"/>
    <property type="match status" value="2"/>
</dbReference>
<organism evidence="14 15">
    <name type="scientific">Pichia californica</name>
    <dbReference type="NCBI Taxonomy" id="460514"/>
    <lineage>
        <taxon>Eukaryota</taxon>
        <taxon>Fungi</taxon>
        <taxon>Dikarya</taxon>
        <taxon>Ascomycota</taxon>
        <taxon>Saccharomycotina</taxon>
        <taxon>Pichiomycetes</taxon>
        <taxon>Pichiales</taxon>
        <taxon>Pichiaceae</taxon>
        <taxon>Pichia</taxon>
    </lineage>
</organism>
<dbReference type="InterPro" id="IPR012337">
    <property type="entry name" value="RNaseH-like_sf"/>
</dbReference>
<dbReference type="InterPro" id="IPR055179">
    <property type="entry name" value="Tex-like_central_region"/>
</dbReference>
<evidence type="ECO:0000259" key="13">
    <source>
        <dbReference type="PROSITE" id="PS50001"/>
    </source>
</evidence>
<evidence type="ECO:0000256" key="8">
    <source>
        <dbReference type="ARBA" id="ARBA00023242"/>
    </source>
</evidence>
<dbReference type="InterPro" id="IPR032706">
    <property type="entry name" value="Spt6_HHH"/>
</dbReference>
<dbReference type="Proteomes" id="UP000697127">
    <property type="component" value="Unassembled WGS sequence"/>
</dbReference>
<dbReference type="InterPro" id="IPR041692">
    <property type="entry name" value="HHH_9"/>
</dbReference>
<dbReference type="SUPFAM" id="SSF55550">
    <property type="entry name" value="SH2 domain"/>
    <property type="match status" value="1"/>
</dbReference>
<dbReference type="Pfam" id="PF14639">
    <property type="entry name" value="YqgF"/>
    <property type="match status" value="1"/>
</dbReference>
<feature type="compositionally biased region" description="Acidic residues" evidence="12">
    <location>
        <begin position="274"/>
        <end position="301"/>
    </location>
</feature>
<keyword evidence="14" id="KW-0251">Elongation factor</keyword>
<dbReference type="SUPFAM" id="SSF53098">
    <property type="entry name" value="Ribonuclease H-like"/>
    <property type="match status" value="1"/>
</dbReference>
<sequence>MSDEEVKKPRRSALIDDAAALSDDDEQDLDAGVSSSQKQIDSSDEDDEDDDDEDEIRKVRDGFIVDDEDDEDDNDNDNEDESNGKKRRKRHRDHSPKVKIDEELDEDDLALLRENAGELPSTLAEKSKFKRLKRGGDEHSEEGTTSGLTNMFSDDEGDDEIRSKKPRSRNLGESGDEDDDLDNENEDEDEDEDDLRAAVQQKQQRLNDNNLLDEFDDFIEDDDSDDEEDRDEKLARMRSARAKQSQFAQQSKIDQDKLDELFEVFGDGEEYAWALDAEEVEDEDEKEKEKENDEDEYDEEGNLVSKPKSETQALKNIFEYEELKEHLLTDKDQLIRSTDIPERYQVLRDGIKEYNLNDDDFIEKQKWVAETLFSEKSSQFEDEKTKNLIEPFKSSVAKIVEFIARDNLEVPTIWNSRKDYTLYTSLNEKNEIDVEKLLSENDLWRIVRLDIDYHAIYDKRKTISKLFQSLDTVDLVYDECIAAANNVTELQDLYDYLQFTYSLELKKNHENNENLSNNYINSDDKRKKTHSRFKLYERVKNDALYNVIKEIGIDSEKIGENVVSNSKIYLTDDNEKSPLELVLKYLPESYFATTDAAINAVKQMFSQQLVHNPKLRSYLRINFEKFSNIDIELTEKGRTKINESSPYADFKYAINRNPETFYYNPDVFLRMLEAESLGYVIIKIGLKTSLSSFVDHIFSFMSSDGTSDSSVSWNKLRRECLDLAIKKLIPNIIMTVKEKIRSTCERLLFFQVRDSFINKVDQAPYTPFAKHRGIVSRVLALTNGEGKKDSAVIAIVMEFDGTILNHIKFDESIRDPEFERKLNNLIDKSKPEVVAVSGYNVNAAPLKKKVEEIVKNNNKIVVADEFGDESNTELPVIFVNNETARIFEYSDRANEEFSDKPVVAKFCIGIARYVQNPLLEYISLGETVTSIQTHKHQNLLPEHVLREAIDSILVDITCLVGIKINEAVRSTYLAQSLPYIAGLGPRKANSMIKGIESNGGALIRRDDLILKQLVSKNVFINCAPFIEIPIPDRYDKDVEPLDATRIHPEDYDLARKMASDALDLEDEDRAEIEAEGGGIIGKLYEDGVEKLDDLLLEGYANQLEEHGHRKRATLEMIKEELQSNYEELRKKFHLLTDFEIFEILTNETRDSFDRGVIVPVIVQKVDNRYLMVVTQNGILGNVARANAVPYGDSANLLMKYTAGQAVQAVVKSIEYADFKAEFSLLKEDIAHAKKTKKGDRYKDVWNFEAESKDIKRERDIELRENKGNKRILKHPYFRNFDARQAEEYLASRDNGEFVIRPSTKSNDHLTITWKVDYHLFQHIDIVEHDKPNEYSLGRVLQVGEFKYHDLDELIVSHINELHSKVEAMKNHDKFRNGSVDDGHNWLVRYSKANKNRSCYCFCFNRKAPGWFFLLFKLNDATEKTYTWNVKAQPNGYVLHKNTYPDMIHLCNGFKKLLQNQMNPSSQSHSRPASSTSHAIPSNGYRGGYSNNNHNNNNNNNYGGYGGYGY</sequence>
<keyword evidence="15" id="KW-1185">Reference proteome</keyword>
<dbReference type="Gene3D" id="1.10.10.2740">
    <property type="entry name" value="Spt6, Death-like domain"/>
    <property type="match status" value="1"/>
</dbReference>
<dbReference type="FunFam" id="3.30.505.10:FF:000056">
    <property type="entry name" value="Transcription elongation factor Spt6"/>
    <property type="match status" value="1"/>
</dbReference>
<dbReference type="Pfam" id="PF17674">
    <property type="entry name" value="HHH_9"/>
    <property type="match status" value="1"/>
</dbReference>
<dbReference type="CDD" id="cd09928">
    <property type="entry name" value="SH2_Cterm_SPT6_like"/>
    <property type="match status" value="1"/>
</dbReference>
<dbReference type="GO" id="GO:0003746">
    <property type="term" value="F:translation elongation factor activity"/>
    <property type="evidence" value="ECO:0007669"/>
    <property type="project" value="UniProtKB-KW"/>
</dbReference>
<feature type="domain" description="SH2" evidence="13">
    <location>
        <begin position="1275"/>
        <end position="1357"/>
    </location>
</feature>
<accession>A0A9P6WRS1</accession>
<dbReference type="InterPro" id="IPR049540">
    <property type="entry name" value="Spt6-like_S1"/>
</dbReference>
<keyword evidence="5" id="KW-0158">Chromosome</keyword>
<dbReference type="SUPFAM" id="SSF47781">
    <property type="entry name" value="RuvA domain 2-like"/>
    <property type="match status" value="2"/>
</dbReference>
<dbReference type="InterPro" id="IPR036860">
    <property type="entry name" value="SH2_dom_sf"/>
</dbReference>
<dbReference type="OrthoDB" id="995477at2759"/>
<dbReference type="Pfam" id="PF14632">
    <property type="entry name" value="SPT6_acidic"/>
    <property type="match status" value="1"/>
</dbReference>
<feature type="compositionally biased region" description="Polar residues" evidence="12">
    <location>
        <begin position="143"/>
        <end position="152"/>
    </location>
</feature>
<comment type="function">
    <text evidence="10">Plays a role in maintenance of chromatin structure during RNA polymerase II transcription elongation thereby repressing transcription initiation from cryptic promoters. Mediates the reassembly of nucleosomes onto the promoters of at least a selected set of genes during repression; the nucleosome reassembly is essential for transcriptional repression.</text>
</comment>
<dbReference type="EMBL" id="PUHW01000002">
    <property type="protein sequence ID" value="KAG0691358.1"/>
    <property type="molecule type" value="Genomic_DNA"/>
</dbReference>
<dbReference type="SUPFAM" id="SSF158832">
    <property type="entry name" value="Tex N-terminal region-like"/>
    <property type="match status" value="1"/>
</dbReference>
<feature type="compositionally biased region" description="Acidic residues" evidence="12">
    <location>
        <begin position="174"/>
        <end position="194"/>
    </location>
</feature>
<dbReference type="GO" id="GO:0031491">
    <property type="term" value="F:nucleosome binding"/>
    <property type="evidence" value="ECO:0007669"/>
    <property type="project" value="TreeGrafter"/>
</dbReference>
<dbReference type="PANTHER" id="PTHR10145">
    <property type="entry name" value="TRANSCRIPTION ELONGATION FACTOR SPT6"/>
    <property type="match status" value="1"/>
</dbReference>
<dbReference type="Pfam" id="PF21710">
    <property type="entry name" value="Spt6_S1"/>
    <property type="match status" value="1"/>
</dbReference>
<dbReference type="InterPro" id="IPR023319">
    <property type="entry name" value="Tex-like_HTH_dom_sf"/>
</dbReference>
<dbReference type="GO" id="GO:0140673">
    <property type="term" value="P:transcription elongation-coupled chromatin remodeling"/>
    <property type="evidence" value="ECO:0007669"/>
    <property type="project" value="InterPro"/>
</dbReference>
<gene>
    <name evidence="14" type="primary">SPT6</name>
    <name evidence="14" type="ORF">C6P40_001642</name>
</gene>
<keyword evidence="6 11" id="KW-0727">SH2 domain</keyword>
<dbReference type="Gene3D" id="1.10.10.650">
    <property type="entry name" value="RuvA domain 2-like"/>
    <property type="match status" value="1"/>
</dbReference>
<evidence type="ECO:0000256" key="11">
    <source>
        <dbReference type="PROSITE-ProRule" id="PRU00191"/>
    </source>
</evidence>
<dbReference type="InterPro" id="IPR035420">
    <property type="entry name" value="Spt6_SH2"/>
</dbReference>
<feature type="compositionally biased region" description="Polar residues" evidence="12">
    <location>
        <begin position="242"/>
        <end position="252"/>
    </location>
</feature>
<comment type="caution">
    <text evidence="14">The sequence shown here is derived from an EMBL/GenBank/DDBJ whole genome shotgun (WGS) entry which is preliminary data.</text>
</comment>
<evidence type="ECO:0000256" key="12">
    <source>
        <dbReference type="SAM" id="MobiDB-lite"/>
    </source>
</evidence>
<dbReference type="InterPro" id="IPR000980">
    <property type="entry name" value="SH2"/>
</dbReference>
<dbReference type="PROSITE" id="PS50001">
    <property type="entry name" value="SH2"/>
    <property type="match status" value="1"/>
</dbReference>
<evidence type="ECO:0000256" key="7">
    <source>
        <dbReference type="ARBA" id="ARBA00023163"/>
    </source>
</evidence>
<feature type="region of interest" description="Disordered" evidence="12">
    <location>
        <begin position="1460"/>
        <end position="1509"/>
    </location>
</feature>
<evidence type="ECO:0000256" key="5">
    <source>
        <dbReference type="ARBA" id="ARBA00022454"/>
    </source>
</evidence>
<evidence type="ECO:0000256" key="2">
    <source>
        <dbReference type="ARBA" id="ARBA00004286"/>
    </source>
</evidence>
<feature type="region of interest" description="Disordered" evidence="12">
    <location>
        <begin position="274"/>
        <end position="306"/>
    </location>
</feature>
<comment type="function">
    <text evidence="9">Histone H3-H4 chaperone that plays a role in maintenance of chromatin structure during RNA polymerase II transcription elongation thereby repressing transcription initiation from cryptic promoters. Mediates the reassembly of nucleosomes onto the promoters of at least a selected set of genes during repression; the nucleosome reassembly is essential for transcriptional repression. Essential for viability.</text>
</comment>
<comment type="subcellular location">
    <subcellularLocation>
        <location evidence="2">Chromosome</location>
    </subcellularLocation>
    <subcellularLocation>
        <location evidence="1 10">Nucleus</location>
    </subcellularLocation>
</comment>
<dbReference type="Gene3D" id="1.10.3500.10">
    <property type="entry name" value="Tex N-terminal region-like"/>
    <property type="match status" value="1"/>
</dbReference>
<proteinExistence type="inferred from homology"/>
<dbReference type="GO" id="GO:0034728">
    <property type="term" value="P:nucleosome organization"/>
    <property type="evidence" value="ECO:0007669"/>
    <property type="project" value="TreeGrafter"/>
</dbReference>
<dbReference type="PANTHER" id="PTHR10145:SF6">
    <property type="entry name" value="TRANSCRIPTION ELONGATION FACTOR SPT6"/>
    <property type="match status" value="1"/>
</dbReference>
<feature type="compositionally biased region" description="Low complexity" evidence="12">
    <location>
        <begin position="1487"/>
        <end position="1501"/>
    </location>
</feature>
<feature type="compositionally biased region" description="Acidic residues" evidence="12">
    <location>
        <begin position="42"/>
        <end position="54"/>
    </location>
</feature>
<evidence type="ECO:0000256" key="9">
    <source>
        <dbReference type="ARBA" id="ARBA00093389"/>
    </source>
</evidence>
<evidence type="ECO:0000256" key="1">
    <source>
        <dbReference type="ARBA" id="ARBA00004123"/>
    </source>
</evidence>
<reference evidence="14" key="1">
    <citation type="submission" date="2020-11" db="EMBL/GenBank/DDBJ databases">
        <title>Kefir isolates.</title>
        <authorList>
            <person name="Marcisauskas S."/>
            <person name="Kim Y."/>
            <person name="Blasche S."/>
        </authorList>
    </citation>
    <scope>NUCLEOTIDE SEQUENCE</scope>
    <source>
        <strain evidence="14">Olga-1</strain>
    </source>
</reference>
<protein>
    <recommendedName>
        <fullName evidence="4 10">Transcription elongation factor Spt6</fullName>
    </recommendedName>
</protein>
<dbReference type="InterPro" id="IPR037027">
    <property type="entry name" value="YqgF/RNaseH-like_dom_sf"/>
</dbReference>
<feature type="compositionally biased region" description="Basic residues" evidence="12">
    <location>
        <begin position="85"/>
        <end position="94"/>
    </location>
</feature>
<dbReference type="Pfam" id="PF14641">
    <property type="entry name" value="HTH_44"/>
    <property type="match status" value="1"/>
</dbReference>
<dbReference type="InterPro" id="IPR023323">
    <property type="entry name" value="Tex-like_dom_sf"/>
</dbReference>
<dbReference type="InterPro" id="IPR028231">
    <property type="entry name" value="Spt6_YqgF"/>
</dbReference>
<dbReference type="InterPro" id="IPR017072">
    <property type="entry name" value="TF_Spt6"/>
</dbReference>